<dbReference type="InterPro" id="IPR027417">
    <property type="entry name" value="P-loop_NTPase"/>
</dbReference>
<gene>
    <name evidence="3" type="ORF">LF1_18270</name>
</gene>
<dbReference type="CDD" id="cd00882">
    <property type="entry name" value="Ras_like_GTPase"/>
    <property type="match status" value="1"/>
</dbReference>
<accession>A0A5B1CDR5</accession>
<feature type="domain" description="G" evidence="2">
    <location>
        <begin position="21"/>
        <end position="134"/>
    </location>
</feature>
<feature type="region of interest" description="Disordered" evidence="1">
    <location>
        <begin position="376"/>
        <end position="398"/>
    </location>
</feature>
<dbReference type="AlphaFoldDB" id="A0A5B1CDR5"/>
<reference evidence="3 4" key="1">
    <citation type="submission" date="2019-08" db="EMBL/GenBank/DDBJ databases">
        <title>Deep-cultivation of Planctomycetes and their phenomic and genomic characterization uncovers novel biology.</title>
        <authorList>
            <person name="Wiegand S."/>
            <person name="Jogler M."/>
            <person name="Boedeker C."/>
            <person name="Pinto D."/>
            <person name="Vollmers J."/>
            <person name="Rivas-Marin E."/>
            <person name="Kohn T."/>
            <person name="Peeters S.H."/>
            <person name="Heuer A."/>
            <person name="Rast P."/>
            <person name="Oberbeckmann S."/>
            <person name="Bunk B."/>
            <person name="Jeske O."/>
            <person name="Meyerdierks A."/>
            <person name="Storesund J.E."/>
            <person name="Kallscheuer N."/>
            <person name="Luecker S."/>
            <person name="Lage O.M."/>
            <person name="Pohl T."/>
            <person name="Merkel B.J."/>
            <person name="Hornburger P."/>
            <person name="Mueller R.-W."/>
            <person name="Bruemmer F."/>
            <person name="Labrenz M."/>
            <person name="Spormann A.M."/>
            <person name="Op Den Camp H."/>
            <person name="Overmann J."/>
            <person name="Amann R."/>
            <person name="Jetten M.S.M."/>
            <person name="Mascher T."/>
            <person name="Medema M.H."/>
            <person name="Devos D.P."/>
            <person name="Kaster A.-K."/>
            <person name="Ovreas L."/>
            <person name="Rohde M."/>
            <person name="Galperin M.Y."/>
            <person name="Jogler C."/>
        </authorList>
    </citation>
    <scope>NUCLEOTIDE SEQUENCE [LARGE SCALE GENOMIC DNA]</scope>
    <source>
        <strain evidence="3 4">LF1</strain>
    </source>
</reference>
<dbReference type="EMBL" id="VRLW01000001">
    <property type="protein sequence ID" value="KAA1259297.1"/>
    <property type="molecule type" value="Genomic_DNA"/>
</dbReference>
<sequence>MWSTSHSQSIDLPDAVPVAKIWMLGKTGSGKSSIIHFITGADDAEIGSGFRPQTKHSREYGFPDDKTPLVRFLDTRGLGEAGYDASDDLKAFGKEANLVIITVRATDQATESLIAPLQKIRKENPDRPVLLVITAIHDACPGQTEFPADMLDHWNRSKLPEGLRRVLQEQLRRFDGLYDSAVVIDLTKPEDGFHPPDLGGERLFEAIMNAVPAAMRSTLGTMRMLQPELHSSSETDVTSVDTLILTHATLAAGAAAVPIAWIDMPVVLGIQTHLAHRIAKHHGQTLNPTAMAQLSVVLGGRAAIRMAVRGFSKLIPVVGSAINSAAAFALVFASGKVLDWYFAQVQTGRTPSQEEVSEMYSNQLDAARAYWKKKQLSESDLGAGDSGTSDNHADGENR</sequence>
<name>A0A5B1CDR5_9BACT</name>
<evidence type="ECO:0000259" key="2">
    <source>
        <dbReference type="Pfam" id="PF01926"/>
    </source>
</evidence>
<dbReference type="Pfam" id="PF01926">
    <property type="entry name" value="MMR_HSR1"/>
    <property type="match status" value="1"/>
</dbReference>
<dbReference type="InterPro" id="IPR006073">
    <property type="entry name" value="GTP-bd"/>
</dbReference>
<proteinExistence type="predicted"/>
<dbReference type="RefSeq" id="WP_068262780.1">
    <property type="nucleotide sequence ID" value="NZ_LWSK01000039.1"/>
</dbReference>
<dbReference type="GO" id="GO:0005525">
    <property type="term" value="F:GTP binding"/>
    <property type="evidence" value="ECO:0007669"/>
    <property type="project" value="InterPro"/>
</dbReference>
<comment type="caution">
    <text evidence="3">The sequence shown here is derived from an EMBL/GenBank/DDBJ whole genome shotgun (WGS) entry which is preliminary data.</text>
</comment>
<evidence type="ECO:0000256" key="1">
    <source>
        <dbReference type="SAM" id="MobiDB-lite"/>
    </source>
</evidence>
<organism evidence="3 4">
    <name type="scientific">Rubripirellula obstinata</name>
    <dbReference type="NCBI Taxonomy" id="406547"/>
    <lineage>
        <taxon>Bacteria</taxon>
        <taxon>Pseudomonadati</taxon>
        <taxon>Planctomycetota</taxon>
        <taxon>Planctomycetia</taxon>
        <taxon>Pirellulales</taxon>
        <taxon>Pirellulaceae</taxon>
        <taxon>Rubripirellula</taxon>
    </lineage>
</organism>
<evidence type="ECO:0000313" key="3">
    <source>
        <dbReference type="EMBL" id="KAA1259297.1"/>
    </source>
</evidence>
<dbReference type="SUPFAM" id="SSF52540">
    <property type="entry name" value="P-loop containing nucleoside triphosphate hydrolases"/>
    <property type="match status" value="1"/>
</dbReference>
<keyword evidence="4" id="KW-1185">Reference proteome</keyword>
<dbReference type="Gene3D" id="3.40.50.300">
    <property type="entry name" value="P-loop containing nucleotide triphosphate hydrolases"/>
    <property type="match status" value="1"/>
</dbReference>
<protein>
    <recommendedName>
        <fullName evidence="2">G domain-containing protein</fullName>
    </recommendedName>
</protein>
<dbReference type="Proteomes" id="UP000322699">
    <property type="component" value="Unassembled WGS sequence"/>
</dbReference>
<evidence type="ECO:0000313" key="4">
    <source>
        <dbReference type="Proteomes" id="UP000322699"/>
    </source>
</evidence>
<dbReference type="OrthoDB" id="417988at2"/>